<reference evidence="2 3" key="1">
    <citation type="journal article" date="2021" name="Front. Microbiol.">
        <title>Comprehensive Comparative Genomics and Phenotyping of Methylobacterium Species.</title>
        <authorList>
            <person name="Alessa O."/>
            <person name="Ogura Y."/>
            <person name="Fujitani Y."/>
            <person name="Takami H."/>
            <person name="Hayashi T."/>
            <person name="Sahin N."/>
            <person name="Tani A."/>
        </authorList>
    </citation>
    <scope>NUCLEOTIDE SEQUENCE [LARGE SCALE GENOMIC DNA]</scope>
    <source>
        <strain evidence="2 3">DSM 23679</strain>
    </source>
</reference>
<dbReference type="EMBL" id="BPQG01000081">
    <property type="protein sequence ID" value="GJD46559.1"/>
    <property type="molecule type" value="Genomic_DNA"/>
</dbReference>
<name>A0ABQ4QMY3_9HYPH</name>
<dbReference type="RefSeq" id="WP_238272961.1">
    <property type="nucleotide sequence ID" value="NZ_BPQG01000081.1"/>
</dbReference>
<gene>
    <name evidence="2" type="ORF">AFCDBAGC_4441</name>
</gene>
<accession>A0ABQ4QMY3</accession>
<sequence>MFTLIILALGMAAIAASFLSTSTSPITVEQALPAGVLALSWRCVGEIRTRNGLRTLWTGEGETAAFARAYSADRDGMRGAGFSWDNHTPVCWEAVPAPEDADVLAAVAAAESAADAIEAGKAAARIAAVQQADRDWLAHRAERERAIARLKACLDGQPWAWTKRKQEWAVSLLKDRPSERDARLAGELVDEVEFMIAEVIKRLGAVRIEEWWDRAGDEGVRAAVLQACRLLSGLDEDRAAIRNNVGWSAAHSHTGHVVASLHALDQTQASHALRAVWAHRRQIGAELRAAIFGSAGV</sequence>
<organism evidence="2 3">
    <name type="scientific">Methylobacterium cerastii</name>
    <dbReference type="NCBI Taxonomy" id="932741"/>
    <lineage>
        <taxon>Bacteria</taxon>
        <taxon>Pseudomonadati</taxon>
        <taxon>Pseudomonadota</taxon>
        <taxon>Alphaproteobacteria</taxon>
        <taxon>Hyphomicrobiales</taxon>
        <taxon>Methylobacteriaceae</taxon>
        <taxon>Methylobacterium</taxon>
    </lineage>
</organism>
<keyword evidence="3" id="KW-1185">Reference proteome</keyword>
<evidence type="ECO:0000256" key="1">
    <source>
        <dbReference type="SAM" id="SignalP"/>
    </source>
</evidence>
<protein>
    <submittedName>
        <fullName evidence="2">Uncharacterized protein</fullName>
    </submittedName>
</protein>
<evidence type="ECO:0000313" key="3">
    <source>
        <dbReference type="Proteomes" id="UP001055117"/>
    </source>
</evidence>
<evidence type="ECO:0000313" key="2">
    <source>
        <dbReference type="EMBL" id="GJD46559.1"/>
    </source>
</evidence>
<dbReference type="Proteomes" id="UP001055117">
    <property type="component" value="Unassembled WGS sequence"/>
</dbReference>
<feature type="signal peptide" evidence="1">
    <location>
        <begin position="1"/>
        <end position="15"/>
    </location>
</feature>
<comment type="caution">
    <text evidence="2">The sequence shown here is derived from an EMBL/GenBank/DDBJ whole genome shotgun (WGS) entry which is preliminary data.</text>
</comment>
<feature type="chain" id="PRO_5046732621" evidence="1">
    <location>
        <begin position="16"/>
        <end position="297"/>
    </location>
</feature>
<keyword evidence="1" id="KW-0732">Signal</keyword>
<proteinExistence type="predicted"/>